<proteinExistence type="predicted"/>
<dbReference type="Gene3D" id="3.30.70.100">
    <property type="match status" value="1"/>
</dbReference>
<feature type="compositionally biased region" description="Basic and acidic residues" evidence="1">
    <location>
        <begin position="256"/>
        <end position="265"/>
    </location>
</feature>
<evidence type="ECO:0000313" key="3">
    <source>
        <dbReference type="EMBL" id="KAF7937337.1"/>
    </source>
</evidence>
<feature type="domain" description="ABM" evidence="2">
    <location>
        <begin position="33"/>
        <end position="93"/>
    </location>
</feature>
<evidence type="ECO:0000259" key="2">
    <source>
        <dbReference type="Pfam" id="PF03992"/>
    </source>
</evidence>
<accession>A0ABQ7IYF5</accession>
<keyword evidence="4" id="KW-1185">Reference proteome</keyword>
<organism evidence="3 4">
    <name type="scientific">Botrytis deweyae</name>
    <dbReference type="NCBI Taxonomy" id="2478750"/>
    <lineage>
        <taxon>Eukaryota</taxon>
        <taxon>Fungi</taxon>
        <taxon>Dikarya</taxon>
        <taxon>Ascomycota</taxon>
        <taxon>Pezizomycotina</taxon>
        <taxon>Leotiomycetes</taxon>
        <taxon>Helotiales</taxon>
        <taxon>Sclerotiniaceae</taxon>
        <taxon>Botrytis</taxon>
    </lineage>
</organism>
<dbReference type="Proteomes" id="UP000783213">
    <property type="component" value="Unassembled WGS sequence"/>
</dbReference>
<dbReference type="InterPro" id="IPR007138">
    <property type="entry name" value="ABM_dom"/>
</dbReference>
<reference evidence="3 4" key="1">
    <citation type="journal article" date="2020" name="Genome Biol. Evol.">
        <title>Comparative genomics of Sclerotiniaceae.</title>
        <authorList>
            <person name="Valero Jimenez C.A."/>
            <person name="Steentjes M."/>
            <person name="Scholten O.E."/>
            <person name="Van Kan J.A.L."/>
        </authorList>
    </citation>
    <scope>NUCLEOTIDE SEQUENCE [LARGE SCALE GENOMIC DNA]</scope>
    <source>
        <strain evidence="3 4">B1</strain>
    </source>
</reference>
<gene>
    <name evidence="3" type="ORF">EAE98_001651</name>
</gene>
<dbReference type="Pfam" id="PF03992">
    <property type="entry name" value="ABM"/>
    <property type="match status" value="1"/>
</dbReference>
<sequence length="265" mass="30554">MSQKVRIKDPNLQVQSWTRCKLPVEMPLPARVSKNYIEDLPEIWHESLTGLMYAPGFLRSRCARNVKNPEEVLFAIEWEDDASFKAFLKSPAYPLYLQGFGFRDSQNPDAMVSLFPSFDVCTFSPGGRVTVFIHSFKYPATEQNRHDVRDAQGLLISRRFGTLGVPCQHAWIRQPQMGDDGRLVEKGVVVQAWPNTEPPVIFEAVDQDENARDNLRKQVRRINPINMEEITWHVAKVENEDEDQDEDEDQNEDEDGKDKNVNMMD</sequence>
<comment type="caution">
    <text evidence="3">The sequence shown here is derived from an EMBL/GenBank/DDBJ whole genome shotgun (WGS) entry which is preliminary data.</text>
</comment>
<dbReference type="SUPFAM" id="SSF54909">
    <property type="entry name" value="Dimeric alpha+beta barrel"/>
    <property type="match status" value="1"/>
</dbReference>
<evidence type="ECO:0000313" key="4">
    <source>
        <dbReference type="Proteomes" id="UP000783213"/>
    </source>
</evidence>
<dbReference type="InterPro" id="IPR011008">
    <property type="entry name" value="Dimeric_a/b-barrel"/>
</dbReference>
<evidence type="ECO:0000256" key="1">
    <source>
        <dbReference type="SAM" id="MobiDB-lite"/>
    </source>
</evidence>
<feature type="region of interest" description="Disordered" evidence="1">
    <location>
        <begin position="234"/>
        <end position="265"/>
    </location>
</feature>
<dbReference type="EMBL" id="RCSX01000003">
    <property type="protein sequence ID" value="KAF7937337.1"/>
    <property type="molecule type" value="Genomic_DNA"/>
</dbReference>
<dbReference type="GeneID" id="62228425"/>
<name>A0ABQ7IYF5_9HELO</name>
<protein>
    <recommendedName>
        <fullName evidence="2">ABM domain-containing protein</fullName>
    </recommendedName>
</protein>
<feature type="compositionally biased region" description="Acidic residues" evidence="1">
    <location>
        <begin position="239"/>
        <end position="255"/>
    </location>
</feature>
<dbReference type="RefSeq" id="XP_038814255.1">
    <property type="nucleotide sequence ID" value="XM_038949270.1"/>
</dbReference>